<sequence>MKFLSFTFLILFTLLSSCNTHILKSSTNNELIENEEYSLIHSRELKIFKKFDTPPNYERNQNYTDFGKWINNLPLKNNNTAVYSFDGQKKSNPNIYVGVLDLEQPKKNVQFNANAMMSLRLEYFFRSKKYNEIDKLSKISTKPIPYTDYVKGDYSHTKYMQYLIYYLENTNSNTIAELLKPISIKEIQIGDVFFQKGNIKSHAVMVIDLAKDKNGNNIFILAQSYYPSQDIHILSNPSNDLISPWYIAKEGILLTPEWRFLSSDLMRFK</sequence>
<evidence type="ECO:0000313" key="2">
    <source>
        <dbReference type="EMBL" id="STD55468.1"/>
    </source>
</evidence>
<gene>
    <name evidence="1" type="ORF">EGI89_10455</name>
    <name evidence="2" type="ORF">NCTC13456_01555</name>
</gene>
<dbReference type="STRING" id="343874.GCA_000805695_03376"/>
<reference evidence="2 3" key="1">
    <citation type="submission" date="2018-06" db="EMBL/GenBank/DDBJ databases">
        <authorList>
            <consortium name="Pathogen Informatics"/>
            <person name="Doyle S."/>
        </authorList>
    </citation>
    <scope>NUCLEOTIDE SEQUENCE [LARGE SCALE GENOMIC DNA]</scope>
    <source>
        <strain evidence="2 3">NCTC13456</strain>
    </source>
</reference>
<accession>A0A376G719</accession>
<evidence type="ECO:0000313" key="4">
    <source>
        <dbReference type="Proteomes" id="UP000267844"/>
    </source>
</evidence>
<dbReference type="PROSITE" id="PS51257">
    <property type="entry name" value="PROKAR_LIPOPROTEIN"/>
    <property type="match status" value="1"/>
</dbReference>
<dbReference type="AlphaFoldDB" id="A0A376G719"/>
<evidence type="ECO:0000313" key="3">
    <source>
        <dbReference type="Proteomes" id="UP000254737"/>
    </source>
</evidence>
<dbReference type="Proteomes" id="UP000267844">
    <property type="component" value="Unassembled WGS sequence"/>
</dbReference>
<dbReference type="Pfam" id="PF16138">
    <property type="entry name" value="DUF4846"/>
    <property type="match status" value="1"/>
</dbReference>
<protein>
    <recommendedName>
        <fullName evidence="5">DUF4846 domain-containing protein</fullName>
    </recommendedName>
</protein>
<organism evidence="2 3">
    <name type="scientific">Empedobacter falsenii</name>
    <dbReference type="NCBI Taxonomy" id="343874"/>
    <lineage>
        <taxon>Bacteria</taxon>
        <taxon>Pseudomonadati</taxon>
        <taxon>Bacteroidota</taxon>
        <taxon>Flavobacteriia</taxon>
        <taxon>Flavobacteriales</taxon>
        <taxon>Weeksellaceae</taxon>
        <taxon>Empedobacter</taxon>
    </lineage>
</organism>
<dbReference type="EMBL" id="RHPO01000022">
    <property type="protein sequence ID" value="RRT90009.1"/>
    <property type="molecule type" value="Genomic_DNA"/>
</dbReference>
<reference evidence="1 4" key="2">
    <citation type="submission" date="2018-10" db="EMBL/GenBank/DDBJ databases">
        <title>Transmission dynamics of multidrug resistant bacteria on intensive care unit surfaces.</title>
        <authorList>
            <person name="D'Souza A.W."/>
            <person name="Potter R.F."/>
            <person name="Wallace M."/>
            <person name="Shupe A."/>
            <person name="Patel S."/>
            <person name="Sun S."/>
            <person name="Gul D."/>
            <person name="Kwon J.H."/>
            <person name="Andleeb S."/>
            <person name="Burnham C.-A.D."/>
            <person name="Dantas G."/>
        </authorList>
    </citation>
    <scope>NUCLEOTIDE SEQUENCE [LARGE SCALE GENOMIC DNA]</scope>
    <source>
        <strain evidence="1 4">WF_348</strain>
    </source>
</reference>
<proteinExistence type="predicted"/>
<evidence type="ECO:0000313" key="1">
    <source>
        <dbReference type="EMBL" id="RRT90009.1"/>
    </source>
</evidence>
<evidence type="ECO:0008006" key="5">
    <source>
        <dbReference type="Google" id="ProtNLM"/>
    </source>
</evidence>
<dbReference type="EMBL" id="UFXS01000001">
    <property type="protein sequence ID" value="STD55468.1"/>
    <property type="molecule type" value="Genomic_DNA"/>
</dbReference>
<dbReference type="InterPro" id="IPR032315">
    <property type="entry name" value="DUF4846"/>
</dbReference>
<dbReference type="Proteomes" id="UP000254737">
    <property type="component" value="Unassembled WGS sequence"/>
</dbReference>
<name>A0A376G719_9FLAO</name>